<keyword evidence="2 4" id="KW-0560">Oxidoreductase</keyword>
<dbReference type="RefSeq" id="WP_071071055.1">
    <property type="nucleotide sequence ID" value="NZ_CP017755.1"/>
</dbReference>
<dbReference type="InterPro" id="IPR016161">
    <property type="entry name" value="Ald_DH/histidinol_DH"/>
</dbReference>
<dbReference type="Gene3D" id="3.40.605.10">
    <property type="entry name" value="Aldehyde Dehydrogenase, Chain A, domain 1"/>
    <property type="match status" value="1"/>
</dbReference>
<evidence type="ECO:0000313" key="7">
    <source>
        <dbReference type="Proteomes" id="UP000177515"/>
    </source>
</evidence>
<comment type="similarity">
    <text evidence="1 4">Belongs to the aldehyde dehydrogenase family.</text>
</comment>
<dbReference type="InterPro" id="IPR016163">
    <property type="entry name" value="Ald_DH_C"/>
</dbReference>
<sequence length="508" mass="53264">MSSTPAPTLPATLALARPELLVSRCLIDGAWRDAADGRRFAVTDPASGALLAEVPDCGAADAAAAVDAAQRAFAAWRRATSRERAALLKRWHAAILANQEDLARLISLEQGKPLAESRGEVLYGASYVEWFAEEAQRIHGDILPQAQAGKQLFVLKEPVGVVAAITPWNFPLAMLARKIAPALAAGCAVVAKPAEDTPLTALALARLLQEAGAPAGLVNVLPASRAQTPAVADAWLADARVRKISFTGSTAVGKHLARASADTLKKVSLELGGNAPFIVFDDADVDAAVAGLMAAKFRNAGQTCVCPNRVLVQDGIHDTFVAALARAVAALRVGPADGGSAEIGPLINQRALAKVQHHVEDALAKGARLVTGGARHDCAEAPHGHFFTPTVLAGATADMRFNHEETFGPMVPVFRFATEAEAIALANATPYGLAAYFYSRDIARVWDVAQALEAGMVGVNEGALSSEAAPFGGIKESGYGREGSRYGLDDYLHTKYVCQGNLARHARA</sequence>
<dbReference type="PROSITE" id="PS00687">
    <property type="entry name" value="ALDEHYDE_DEHYDR_GLU"/>
    <property type="match status" value="1"/>
</dbReference>
<name>A0ABM6F9X9_9BURK</name>
<dbReference type="InterPro" id="IPR015590">
    <property type="entry name" value="Aldehyde_DH_dom"/>
</dbReference>
<accession>A0ABM6F9X9</accession>
<proteinExistence type="inferred from homology"/>
<dbReference type="Gene3D" id="3.40.309.10">
    <property type="entry name" value="Aldehyde Dehydrogenase, Chain A, domain 2"/>
    <property type="match status" value="1"/>
</dbReference>
<evidence type="ECO:0000256" key="1">
    <source>
        <dbReference type="ARBA" id="ARBA00009986"/>
    </source>
</evidence>
<dbReference type="InterPro" id="IPR016162">
    <property type="entry name" value="Ald_DH_N"/>
</dbReference>
<dbReference type="InterPro" id="IPR016160">
    <property type="entry name" value="Ald_DH_CS_CYS"/>
</dbReference>
<reference evidence="6 7" key="1">
    <citation type="submission" date="2016-10" db="EMBL/GenBank/DDBJ databases">
        <title>Complete genome sequences of three Cupriavidus strains isolated from various Malaysian environments.</title>
        <authorList>
            <person name="Abdullah A.A.-A."/>
            <person name="Shafie N.A.H."/>
            <person name="Lau N.S."/>
        </authorList>
    </citation>
    <scope>NUCLEOTIDE SEQUENCE [LARGE SCALE GENOMIC DNA]</scope>
    <source>
        <strain evidence="6 7">USMAA1020</strain>
    </source>
</reference>
<gene>
    <name evidence="6" type="primary">gabD</name>
    <name evidence="6" type="ORF">BKK80_20950</name>
</gene>
<dbReference type="EMBL" id="CP017755">
    <property type="protein sequence ID" value="AOZ08430.1"/>
    <property type="molecule type" value="Genomic_DNA"/>
</dbReference>
<dbReference type="PROSITE" id="PS00070">
    <property type="entry name" value="ALDEHYDE_DEHYDR_CYS"/>
    <property type="match status" value="1"/>
</dbReference>
<protein>
    <submittedName>
        <fullName evidence="6">Succinate-semialdehyde dehydrogenase (NADP(+))</fullName>
    </submittedName>
</protein>
<feature type="active site" evidence="3">
    <location>
        <position position="270"/>
    </location>
</feature>
<dbReference type="InterPro" id="IPR050740">
    <property type="entry name" value="Aldehyde_DH_Superfamily"/>
</dbReference>
<organism evidence="6 7">
    <name type="scientific">Cupriavidus malaysiensis</name>
    <dbReference type="NCBI Taxonomy" id="367825"/>
    <lineage>
        <taxon>Bacteria</taxon>
        <taxon>Pseudomonadati</taxon>
        <taxon>Pseudomonadota</taxon>
        <taxon>Betaproteobacteria</taxon>
        <taxon>Burkholderiales</taxon>
        <taxon>Burkholderiaceae</taxon>
        <taxon>Cupriavidus</taxon>
    </lineage>
</organism>
<evidence type="ECO:0000313" key="6">
    <source>
        <dbReference type="EMBL" id="AOZ08430.1"/>
    </source>
</evidence>
<dbReference type="PANTHER" id="PTHR43353">
    <property type="entry name" value="SUCCINATE-SEMIALDEHYDE DEHYDROGENASE, MITOCHONDRIAL"/>
    <property type="match status" value="1"/>
</dbReference>
<keyword evidence="7" id="KW-1185">Reference proteome</keyword>
<dbReference type="InterPro" id="IPR029510">
    <property type="entry name" value="Ald_DH_CS_GLU"/>
</dbReference>
<dbReference type="Proteomes" id="UP000177515">
    <property type="component" value="Chromosome 2"/>
</dbReference>
<evidence type="ECO:0000256" key="4">
    <source>
        <dbReference type="RuleBase" id="RU003345"/>
    </source>
</evidence>
<dbReference type="SUPFAM" id="SSF53720">
    <property type="entry name" value="ALDH-like"/>
    <property type="match status" value="1"/>
</dbReference>
<dbReference type="Pfam" id="PF00171">
    <property type="entry name" value="Aldedh"/>
    <property type="match status" value="1"/>
</dbReference>
<dbReference type="PANTHER" id="PTHR43353:SF5">
    <property type="entry name" value="SUCCINATE-SEMIALDEHYDE DEHYDROGENASE, MITOCHONDRIAL"/>
    <property type="match status" value="1"/>
</dbReference>
<feature type="domain" description="Aldehyde dehydrogenase" evidence="5">
    <location>
        <begin position="31"/>
        <end position="497"/>
    </location>
</feature>
<dbReference type="CDD" id="cd07103">
    <property type="entry name" value="ALDH_F5_SSADH_GabD"/>
    <property type="match status" value="1"/>
</dbReference>
<evidence type="ECO:0000259" key="5">
    <source>
        <dbReference type="Pfam" id="PF00171"/>
    </source>
</evidence>
<evidence type="ECO:0000256" key="3">
    <source>
        <dbReference type="PROSITE-ProRule" id="PRU10007"/>
    </source>
</evidence>
<evidence type="ECO:0000256" key="2">
    <source>
        <dbReference type="ARBA" id="ARBA00023002"/>
    </source>
</evidence>